<evidence type="ECO:0000313" key="3">
    <source>
        <dbReference type="Proteomes" id="UP001163046"/>
    </source>
</evidence>
<dbReference type="EMBL" id="MU826980">
    <property type="protein sequence ID" value="KAJ7369418.1"/>
    <property type="molecule type" value="Genomic_DNA"/>
</dbReference>
<accession>A0A9X0CPH0</accession>
<feature type="compositionally biased region" description="Basic and acidic residues" evidence="1">
    <location>
        <begin position="68"/>
        <end position="89"/>
    </location>
</feature>
<dbReference type="AlphaFoldDB" id="A0A9X0CPH0"/>
<keyword evidence="3" id="KW-1185">Reference proteome</keyword>
<proteinExistence type="predicted"/>
<organism evidence="2 3">
    <name type="scientific">Desmophyllum pertusum</name>
    <dbReference type="NCBI Taxonomy" id="174260"/>
    <lineage>
        <taxon>Eukaryota</taxon>
        <taxon>Metazoa</taxon>
        <taxon>Cnidaria</taxon>
        <taxon>Anthozoa</taxon>
        <taxon>Hexacorallia</taxon>
        <taxon>Scleractinia</taxon>
        <taxon>Caryophylliina</taxon>
        <taxon>Caryophylliidae</taxon>
        <taxon>Desmophyllum</taxon>
    </lineage>
</organism>
<protein>
    <submittedName>
        <fullName evidence="2">Uncharacterized protein</fullName>
    </submittedName>
</protein>
<feature type="compositionally biased region" description="Basic and acidic residues" evidence="1">
    <location>
        <begin position="34"/>
        <end position="58"/>
    </location>
</feature>
<evidence type="ECO:0000313" key="2">
    <source>
        <dbReference type="EMBL" id="KAJ7369418.1"/>
    </source>
</evidence>
<comment type="caution">
    <text evidence="2">The sequence shown here is derived from an EMBL/GenBank/DDBJ whole genome shotgun (WGS) entry which is preliminary data.</text>
</comment>
<gene>
    <name evidence="2" type="ORF">OS493_039124</name>
</gene>
<feature type="region of interest" description="Disordered" evidence="1">
    <location>
        <begin position="1"/>
        <end position="109"/>
    </location>
</feature>
<sequence>MADAERKKSGSKSFKKKFKGKGDDIKLKVKPKKFTKDIKGDRSRAATEKKANDADDHKKKTFKAKKWKGQEESQDGRNGHSKRQNENKKSNKVFQKMTRNQGMELRKEI</sequence>
<name>A0A9X0CPH0_9CNID</name>
<dbReference type="Proteomes" id="UP001163046">
    <property type="component" value="Unassembled WGS sequence"/>
</dbReference>
<reference evidence="2" key="1">
    <citation type="submission" date="2023-01" db="EMBL/GenBank/DDBJ databases">
        <title>Genome assembly of the deep-sea coral Lophelia pertusa.</title>
        <authorList>
            <person name="Herrera S."/>
            <person name="Cordes E."/>
        </authorList>
    </citation>
    <scope>NUCLEOTIDE SEQUENCE</scope>
    <source>
        <strain evidence="2">USNM1676648</strain>
        <tissue evidence="2">Polyp</tissue>
    </source>
</reference>
<feature type="compositionally biased region" description="Basic residues" evidence="1">
    <location>
        <begin position="9"/>
        <end position="19"/>
    </location>
</feature>
<evidence type="ECO:0000256" key="1">
    <source>
        <dbReference type="SAM" id="MobiDB-lite"/>
    </source>
</evidence>